<name>A0A3S2YSC5_9HYPH</name>
<evidence type="ECO:0000256" key="3">
    <source>
        <dbReference type="ARBA" id="ARBA00022475"/>
    </source>
</evidence>
<dbReference type="PROSITE" id="PS50928">
    <property type="entry name" value="ABC_TM1"/>
    <property type="match status" value="1"/>
</dbReference>
<keyword evidence="4 7" id="KW-0812">Transmembrane</keyword>
<dbReference type="PANTHER" id="PTHR43163">
    <property type="entry name" value="DIPEPTIDE TRANSPORT SYSTEM PERMEASE PROTEIN DPPB-RELATED"/>
    <property type="match status" value="1"/>
</dbReference>
<feature type="transmembrane region" description="Helical" evidence="7">
    <location>
        <begin position="12"/>
        <end position="35"/>
    </location>
</feature>
<dbReference type="AlphaFoldDB" id="A0A3S2YSC5"/>
<organism evidence="9 10">
    <name type="scientific">Methylobacterium oryzihabitans</name>
    <dbReference type="NCBI Taxonomy" id="2499852"/>
    <lineage>
        <taxon>Bacteria</taxon>
        <taxon>Pseudomonadati</taxon>
        <taxon>Pseudomonadota</taxon>
        <taxon>Alphaproteobacteria</taxon>
        <taxon>Hyphomicrobiales</taxon>
        <taxon>Methylobacteriaceae</taxon>
        <taxon>Methylobacterium</taxon>
    </lineage>
</organism>
<keyword evidence="2 7" id="KW-0813">Transport</keyword>
<dbReference type="Pfam" id="PF19300">
    <property type="entry name" value="BPD_transp_1_N"/>
    <property type="match status" value="1"/>
</dbReference>
<sequence>MTGMRRAAEIGIALGAWIVRLVAVVLVIATFNFALVRAAPGDPAQVMAGQSGGADAKLLADLRAEYGLDQPYAVQLARHLGRVVRLDLGTSTQQRRPVLDLIRERLPATLLLTVTAFALALLLGSTLGVMAGLAAGSAADTAFTVLSLVLYAMPVFWLGLMLVLVFSVWLDWLPPFGYGTINARLGPLGQALDLLKYLAMPAASLGAIYLAIYARLMRASIIEVAQQDFVKTARAKGLNGAQIVVGHMLRNALVPVVTVAGMQAGALVGGAVVVETVFAWPGLGRLTFDALLQRDYPVMLGVFLILSVIVILFNLATDLAYRLIDPRMRAGSA</sequence>
<keyword evidence="3" id="KW-1003">Cell membrane</keyword>
<evidence type="ECO:0000313" key="9">
    <source>
        <dbReference type="EMBL" id="RVU18373.1"/>
    </source>
</evidence>
<keyword evidence="6 7" id="KW-0472">Membrane</keyword>
<dbReference type="OrthoDB" id="9805855at2"/>
<comment type="caution">
    <text evidence="9">The sequence shown here is derived from an EMBL/GenBank/DDBJ whole genome shotgun (WGS) entry which is preliminary data.</text>
</comment>
<keyword evidence="10" id="KW-1185">Reference proteome</keyword>
<dbReference type="InterPro" id="IPR035906">
    <property type="entry name" value="MetI-like_sf"/>
</dbReference>
<dbReference type="EMBL" id="SACP01000009">
    <property type="protein sequence ID" value="RVU18373.1"/>
    <property type="molecule type" value="Genomic_DNA"/>
</dbReference>
<gene>
    <name evidence="9" type="ORF">EOE48_10775</name>
</gene>
<dbReference type="Proteomes" id="UP000286997">
    <property type="component" value="Unassembled WGS sequence"/>
</dbReference>
<feature type="transmembrane region" description="Helical" evidence="7">
    <location>
        <begin position="298"/>
        <end position="321"/>
    </location>
</feature>
<dbReference type="GO" id="GO:0055085">
    <property type="term" value="P:transmembrane transport"/>
    <property type="evidence" value="ECO:0007669"/>
    <property type="project" value="InterPro"/>
</dbReference>
<dbReference type="InterPro" id="IPR045621">
    <property type="entry name" value="BPD_transp_1_N"/>
</dbReference>
<accession>A0A3S2YSC5</accession>
<evidence type="ECO:0000256" key="2">
    <source>
        <dbReference type="ARBA" id="ARBA00022448"/>
    </source>
</evidence>
<feature type="transmembrane region" description="Helical" evidence="7">
    <location>
        <begin position="148"/>
        <end position="170"/>
    </location>
</feature>
<feature type="transmembrane region" description="Helical" evidence="7">
    <location>
        <begin position="110"/>
        <end position="136"/>
    </location>
</feature>
<dbReference type="GO" id="GO:0005886">
    <property type="term" value="C:plasma membrane"/>
    <property type="evidence" value="ECO:0007669"/>
    <property type="project" value="UniProtKB-SubCell"/>
</dbReference>
<keyword evidence="5 7" id="KW-1133">Transmembrane helix</keyword>
<evidence type="ECO:0000256" key="7">
    <source>
        <dbReference type="RuleBase" id="RU363032"/>
    </source>
</evidence>
<dbReference type="Gene3D" id="1.10.3720.10">
    <property type="entry name" value="MetI-like"/>
    <property type="match status" value="1"/>
</dbReference>
<evidence type="ECO:0000259" key="8">
    <source>
        <dbReference type="PROSITE" id="PS50928"/>
    </source>
</evidence>
<dbReference type="PANTHER" id="PTHR43163:SF9">
    <property type="entry name" value="ABC TRANSPORTER PERMEASE PROTEIN"/>
    <property type="match status" value="1"/>
</dbReference>
<comment type="similarity">
    <text evidence="7">Belongs to the binding-protein-dependent transport system permease family.</text>
</comment>
<comment type="subcellular location">
    <subcellularLocation>
        <location evidence="1 7">Cell membrane</location>
        <topology evidence="1 7">Multi-pass membrane protein</topology>
    </subcellularLocation>
</comment>
<evidence type="ECO:0000256" key="6">
    <source>
        <dbReference type="ARBA" id="ARBA00023136"/>
    </source>
</evidence>
<feature type="transmembrane region" description="Helical" evidence="7">
    <location>
        <begin position="194"/>
        <end position="212"/>
    </location>
</feature>
<evidence type="ECO:0000256" key="1">
    <source>
        <dbReference type="ARBA" id="ARBA00004651"/>
    </source>
</evidence>
<dbReference type="Pfam" id="PF00528">
    <property type="entry name" value="BPD_transp_1"/>
    <property type="match status" value="1"/>
</dbReference>
<evidence type="ECO:0000256" key="5">
    <source>
        <dbReference type="ARBA" id="ARBA00022989"/>
    </source>
</evidence>
<dbReference type="CDD" id="cd06261">
    <property type="entry name" value="TM_PBP2"/>
    <property type="match status" value="1"/>
</dbReference>
<dbReference type="InterPro" id="IPR000515">
    <property type="entry name" value="MetI-like"/>
</dbReference>
<evidence type="ECO:0000313" key="10">
    <source>
        <dbReference type="Proteomes" id="UP000286997"/>
    </source>
</evidence>
<feature type="transmembrane region" description="Helical" evidence="7">
    <location>
        <begin position="252"/>
        <end position="278"/>
    </location>
</feature>
<proteinExistence type="inferred from homology"/>
<protein>
    <submittedName>
        <fullName evidence="9">ABC transporter permease</fullName>
    </submittedName>
</protein>
<dbReference type="SUPFAM" id="SSF161098">
    <property type="entry name" value="MetI-like"/>
    <property type="match status" value="1"/>
</dbReference>
<evidence type="ECO:0000256" key="4">
    <source>
        <dbReference type="ARBA" id="ARBA00022692"/>
    </source>
</evidence>
<feature type="domain" description="ABC transmembrane type-1" evidence="8">
    <location>
        <begin position="106"/>
        <end position="317"/>
    </location>
</feature>
<reference evidence="9 10" key="1">
    <citation type="submission" date="2019-01" db="EMBL/GenBank/DDBJ databases">
        <authorList>
            <person name="Chen W.-M."/>
        </authorList>
    </citation>
    <scope>NUCLEOTIDE SEQUENCE [LARGE SCALE GENOMIC DNA]</scope>
    <source>
        <strain evidence="9 10">TER-1</strain>
    </source>
</reference>